<evidence type="ECO:0000256" key="6">
    <source>
        <dbReference type="ARBA" id="ARBA00022737"/>
    </source>
</evidence>
<gene>
    <name evidence="13" type="ORF">KR093_009792</name>
</gene>
<comment type="caution">
    <text evidence="13">The sequence shown here is derived from an EMBL/GenBank/DDBJ whole genome shotgun (WGS) entry which is preliminary data.</text>
</comment>
<dbReference type="PRINTS" id="PR00019">
    <property type="entry name" value="LEURICHRPT"/>
</dbReference>
<dbReference type="Proteomes" id="UP001200034">
    <property type="component" value="Unassembled WGS sequence"/>
</dbReference>
<comment type="subcellular location">
    <subcellularLocation>
        <location evidence="1">Membrane</location>
        <topology evidence="1">Single-pass membrane protein</topology>
    </subcellularLocation>
</comment>
<dbReference type="Pfam" id="PF01582">
    <property type="entry name" value="TIR"/>
    <property type="match status" value="1"/>
</dbReference>
<evidence type="ECO:0000256" key="8">
    <source>
        <dbReference type="ARBA" id="ARBA00023136"/>
    </source>
</evidence>
<organism evidence="13 14">
    <name type="scientific">Drosophila rubida</name>
    <dbReference type="NCBI Taxonomy" id="30044"/>
    <lineage>
        <taxon>Eukaryota</taxon>
        <taxon>Metazoa</taxon>
        <taxon>Ecdysozoa</taxon>
        <taxon>Arthropoda</taxon>
        <taxon>Hexapoda</taxon>
        <taxon>Insecta</taxon>
        <taxon>Pterygota</taxon>
        <taxon>Neoptera</taxon>
        <taxon>Endopterygota</taxon>
        <taxon>Diptera</taxon>
        <taxon>Brachycera</taxon>
        <taxon>Muscomorpha</taxon>
        <taxon>Ephydroidea</taxon>
        <taxon>Drosophilidae</taxon>
        <taxon>Drosophila</taxon>
    </lineage>
</organism>
<keyword evidence="7 11" id="KW-1133">Transmembrane helix</keyword>
<dbReference type="GO" id="GO:0007165">
    <property type="term" value="P:signal transduction"/>
    <property type="evidence" value="ECO:0007669"/>
    <property type="project" value="InterPro"/>
</dbReference>
<comment type="similarity">
    <text evidence="2">Belongs to the Toll-like receptor family.</text>
</comment>
<reference evidence="13" key="1">
    <citation type="journal article" date="2021" name="Mol. Ecol. Resour.">
        <title>Phylogenomic analyses of the genus Drosophila reveals genomic signals of climate adaptation.</title>
        <authorList>
            <person name="Li F."/>
            <person name="Rane R.V."/>
            <person name="Luria V."/>
            <person name="Xiong Z."/>
            <person name="Chen J."/>
            <person name="Li Z."/>
            <person name="Catullo R.A."/>
            <person name="Griffin P.C."/>
            <person name="Schiffer M."/>
            <person name="Pearce S."/>
            <person name="Lee S.F."/>
            <person name="McElroy K."/>
            <person name="Stocker A."/>
            <person name="Shirriffs J."/>
            <person name="Cockerell F."/>
            <person name="Coppin C."/>
            <person name="Sgro C.M."/>
            <person name="Karger A."/>
            <person name="Cain J.W."/>
            <person name="Weber J.A."/>
            <person name="Santpere G."/>
            <person name="Kirschner M.W."/>
            <person name="Hoffmann A.A."/>
            <person name="Oakeshott J.G."/>
            <person name="Zhang G."/>
        </authorList>
    </citation>
    <scope>NUCLEOTIDE SEQUENCE</scope>
    <source>
        <strain evidence="13">BGI-SZ-2011g</strain>
    </source>
</reference>
<dbReference type="EMBL" id="JAJJHW010003409">
    <property type="protein sequence ID" value="KAH8359964.1"/>
    <property type="molecule type" value="Genomic_DNA"/>
</dbReference>
<dbReference type="PRINTS" id="PR01537">
    <property type="entry name" value="INTRLKN1R1F"/>
</dbReference>
<dbReference type="SUPFAM" id="SSF52058">
    <property type="entry name" value="L domain-like"/>
    <property type="match status" value="1"/>
</dbReference>
<proteinExistence type="inferred from homology"/>
<dbReference type="AlphaFoldDB" id="A0AAD4PHR1"/>
<feature type="non-terminal residue" evidence="13">
    <location>
        <position position="549"/>
    </location>
</feature>
<evidence type="ECO:0000256" key="11">
    <source>
        <dbReference type="SAM" id="Phobius"/>
    </source>
</evidence>
<dbReference type="PANTHER" id="PTHR24365">
    <property type="entry name" value="TOLL-LIKE RECEPTOR"/>
    <property type="match status" value="1"/>
</dbReference>
<evidence type="ECO:0000256" key="10">
    <source>
        <dbReference type="ARBA" id="ARBA00023180"/>
    </source>
</evidence>
<evidence type="ECO:0000256" key="5">
    <source>
        <dbReference type="ARBA" id="ARBA00022729"/>
    </source>
</evidence>
<dbReference type="Gene3D" id="3.40.50.10140">
    <property type="entry name" value="Toll/interleukin-1 receptor homology (TIR) domain"/>
    <property type="match status" value="1"/>
</dbReference>
<evidence type="ECO:0000313" key="13">
    <source>
        <dbReference type="EMBL" id="KAH8359964.1"/>
    </source>
</evidence>
<evidence type="ECO:0000256" key="3">
    <source>
        <dbReference type="ARBA" id="ARBA00022614"/>
    </source>
</evidence>
<dbReference type="PANTHER" id="PTHR24365:SF541">
    <property type="entry name" value="PROTEIN TOLL-RELATED"/>
    <property type="match status" value="1"/>
</dbReference>
<dbReference type="InterPro" id="IPR032675">
    <property type="entry name" value="LRR_dom_sf"/>
</dbReference>
<keyword evidence="14" id="KW-1185">Reference proteome</keyword>
<keyword evidence="10" id="KW-0325">Glycoprotein</keyword>
<feature type="domain" description="TIR" evidence="12">
    <location>
        <begin position="406"/>
        <end position="540"/>
    </location>
</feature>
<evidence type="ECO:0000256" key="9">
    <source>
        <dbReference type="ARBA" id="ARBA00023170"/>
    </source>
</evidence>
<dbReference type="Pfam" id="PF00560">
    <property type="entry name" value="LRR_1"/>
    <property type="match status" value="2"/>
</dbReference>
<evidence type="ECO:0000313" key="14">
    <source>
        <dbReference type="Proteomes" id="UP001200034"/>
    </source>
</evidence>
<keyword evidence="4 11" id="KW-0812">Transmembrane</keyword>
<sequence>QRLIIECEQDLQLTQIPELVIPIMGKTALHMNNQNIAELPNTPLYGYHNLSELHLANNQLTQLAVAQLPPNLTYLDISNNNLSTLDQSVLNYFSNPAGIRLKLAGNPWICTCDNEAFLLFIHMVYNKRSTFDVKSETLESQLFQLQELQRYKKLRQILLREYIIYDNILKLRISAIVCMQPCKCAFIVDINKKHCPNNCKCEVLECGERLIIECEQDLQLTQIPELVIPIMGKTALHMNNQNIAELPNTPLYGYHNLSELHLANNQLTHLTVAQLPPNLTYLDLSNNNLSTLDQSVLNYFSNRAGIRLKLAGNPWICTCDNEAFLLFVSEVDKYNIEDRQNITCDRIVCGLLNNNYFIFCVGSAVVIVIVIGLYLYYKKSIIMWLYERNIFINFINRLEPESSNIKKFDAFLAFSHGNIDLIEEYVEKLENGPREFKLCFYQRDWVIGASIPQCILDSIDESKRVIILLTEDFLKSTWGLFELRTAIRATNSDEDKRLIVILYPGVEIDALDSELRIFLKFNTYLARDDPYFWRKLIYAMPHKPRRQQI</sequence>
<keyword evidence="5" id="KW-0732">Signal</keyword>
<dbReference type="GO" id="GO:0045087">
    <property type="term" value="P:innate immune response"/>
    <property type="evidence" value="ECO:0007669"/>
    <property type="project" value="TreeGrafter"/>
</dbReference>
<dbReference type="Gene3D" id="3.80.10.10">
    <property type="entry name" value="Ribonuclease Inhibitor"/>
    <property type="match status" value="2"/>
</dbReference>
<dbReference type="PROSITE" id="PS50104">
    <property type="entry name" value="TIR"/>
    <property type="match status" value="1"/>
</dbReference>
<evidence type="ECO:0000256" key="2">
    <source>
        <dbReference type="ARBA" id="ARBA00009634"/>
    </source>
</evidence>
<accession>A0AAD4PHR1</accession>
<evidence type="ECO:0000256" key="7">
    <source>
        <dbReference type="ARBA" id="ARBA00022989"/>
    </source>
</evidence>
<dbReference type="InterPro" id="IPR000157">
    <property type="entry name" value="TIR_dom"/>
</dbReference>
<dbReference type="SUPFAM" id="SSF52200">
    <property type="entry name" value="Toll/Interleukin receptor TIR domain"/>
    <property type="match status" value="1"/>
</dbReference>
<dbReference type="PROSITE" id="PS51450">
    <property type="entry name" value="LRR"/>
    <property type="match status" value="2"/>
</dbReference>
<protein>
    <recommendedName>
        <fullName evidence="12">TIR domain-containing protein</fullName>
    </recommendedName>
</protein>
<evidence type="ECO:0000256" key="4">
    <source>
        <dbReference type="ARBA" id="ARBA00022692"/>
    </source>
</evidence>
<dbReference type="SMART" id="SM00255">
    <property type="entry name" value="TIR"/>
    <property type="match status" value="1"/>
</dbReference>
<dbReference type="SMART" id="SM00369">
    <property type="entry name" value="LRR_TYP"/>
    <property type="match status" value="4"/>
</dbReference>
<keyword evidence="8 11" id="KW-0472">Membrane</keyword>
<dbReference type="InterPro" id="IPR035897">
    <property type="entry name" value="Toll_tir_struct_dom_sf"/>
</dbReference>
<evidence type="ECO:0000259" key="12">
    <source>
        <dbReference type="PROSITE" id="PS50104"/>
    </source>
</evidence>
<keyword evidence="6" id="KW-0677">Repeat</keyword>
<dbReference type="InterPro" id="IPR003591">
    <property type="entry name" value="Leu-rich_rpt_typical-subtyp"/>
</dbReference>
<keyword evidence="3" id="KW-0433">Leucine-rich repeat</keyword>
<keyword evidence="9" id="KW-0675">Receptor</keyword>
<feature type="transmembrane region" description="Helical" evidence="11">
    <location>
        <begin position="356"/>
        <end position="377"/>
    </location>
</feature>
<name>A0AAD4PHR1_9MUSC</name>
<dbReference type="GO" id="GO:0038023">
    <property type="term" value="F:signaling receptor activity"/>
    <property type="evidence" value="ECO:0007669"/>
    <property type="project" value="TreeGrafter"/>
</dbReference>
<dbReference type="InterPro" id="IPR001611">
    <property type="entry name" value="Leu-rich_rpt"/>
</dbReference>
<evidence type="ECO:0000256" key="1">
    <source>
        <dbReference type="ARBA" id="ARBA00004167"/>
    </source>
</evidence>
<dbReference type="SMART" id="SM00364">
    <property type="entry name" value="LRR_BAC"/>
    <property type="match status" value="4"/>
</dbReference>
<feature type="non-terminal residue" evidence="13">
    <location>
        <position position="1"/>
    </location>
</feature>
<dbReference type="GO" id="GO:0005886">
    <property type="term" value="C:plasma membrane"/>
    <property type="evidence" value="ECO:0007669"/>
    <property type="project" value="TreeGrafter"/>
</dbReference>